<dbReference type="EMBL" id="JBHSWX010000001">
    <property type="protein sequence ID" value="MFC6784449.1"/>
    <property type="molecule type" value="Genomic_DNA"/>
</dbReference>
<keyword evidence="1" id="KW-0812">Transmembrane</keyword>
<reference evidence="4" key="2">
    <citation type="journal article" date="2019" name="Int. J. Syst. Evol. Microbiol.">
        <title>The Global Catalogue of Microorganisms (GCM) 10K type strain sequencing project: providing services to taxonomists for standard genome sequencing and annotation.</title>
        <authorList>
            <consortium name="The Broad Institute Genomics Platform"/>
            <consortium name="The Broad Institute Genome Sequencing Center for Infectious Disease"/>
            <person name="Wu L."/>
            <person name="Ma J."/>
        </authorList>
    </citation>
    <scope>NUCLEOTIDE SEQUENCE [LARGE SCALE GENOMIC DNA]</scope>
    <source>
        <strain evidence="4">SYNS20</strain>
    </source>
</reference>
<keyword evidence="4" id="KW-1185">Reference proteome</keyword>
<dbReference type="GeneID" id="81211517"/>
<proteinExistence type="predicted"/>
<keyword evidence="1" id="KW-0472">Membrane</keyword>
<evidence type="ECO:0000313" key="4">
    <source>
        <dbReference type="Proteomes" id="UP001596443"/>
    </source>
</evidence>
<dbReference type="InterPro" id="IPR055963">
    <property type="entry name" value="DUF7541"/>
</dbReference>
<protein>
    <submittedName>
        <fullName evidence="2">Uncharacterized protein</fullName>
    </submittedName>
</protein>
<evidence type="ECO:0000313" key="2">
    <source>
        <dbReference type="EMBL" id="MFC6784449.1"/>
    </source>
</evidence>
<reference evidence="2" key="3">
    <citation type="submission" date="2024-09" db="EMBL/GenBank/DDBJ databases">
        <authorList>
            <person name="Sun Q."/>
        </authorList>
    </citation>
    <scope>NUCLEOTIDE SEQUENCE</scope>
    <source>
        <strain evidence="2">NBRC 112888</strain>
    </source>
</reference>
<comment type="caution">
    <text evidence="2">The sequence shown here is derived from an EMBL/GenBank/DDBJ whole genome shotgun (WGS) entry which is preliminary data.</text>
</comment>
<name>A0ABD5T5Z5_9EURY</name>
<evidence type="ECO:0000313" key="3">
    <source>
        <dbReference type="EMBL" id="MFC6784799.1"/>
    </source>
</evidence>
<dbReference type="AlphaFoldDB" id="A0ABD5T5Z5"/>
<dbReference type="RefSeq" id="WP_284063619.1">
    <property type="nucleotide sequence ID" value="NZ_CP126159.1"/>
</dbReference>
<dbReference type="Proteomes" id="UP001596443">
    <property type="component" value="Unassembled WGS sequence"/>
</dbReference>
<dbReference type="Pfam" id="PF24396">
    <property type="entry name" value="DUF7541"/>
    <property type="match status" value="1"/>
</dbReference>
<accession>A0ABD5T5Z5</accession>
<feature type="transmembrane region" description="Helical" evidence="1">
    <location>
        <begin position="107"/>
        <end position="125"/>
    </location>
</feature>
<dbReference type="EMBL" id="JBHSWX010000001">
    <property type="protein sequence ID" value="MFC6784799.1"/>
    <property type="molecule type" value="Genomic_DNA"/>
</dbReference>
<feature type="transmembrane region" description="Helical" evidence="1">
    <location>
        <begin position="77"/>
        <end position="95"/>
    </location>
</feature>
<organism evidence="2 4">
    <name type="scientific">Halobaculum halobium</name>
    <dbReference type="NCBI Taxonomy" id="3032281"/>
    <lineage>
        <taxon>Archaea</taxon>
        <taxon>Methanobacteriati</taxon>
        <taxon>Methanobacteriota</taxon>
        <taxon>Stenosarchaea group</taxon>
        <taxon>Halobacteria</taxon>
        <taxon>Halobacteriales</taxon>
        <taxon>Haloferacaceae</taxon>
        <taxon>Halobaculum</taxon>
    </lineage>
</organism>
<reference evidence="2" key="1">
    <citation type="journal article" date="2014" name="Int. J. Syst. Evol. Microbiol.">
        <title>Complete genome sequence of Corynebacterium casei LMG S-19264T (=DSM 44701T), isolated from a smear-ripened cheese.</title>
        <authorList>
            <consortium name="US DOE Joint Genome Institute (JGI-PGF)"/>
            <person name="Walter F."/>
            <person name="Albersmeier A."/>
            <person name="Kalinowski J."/>
            <person name="Ruckert C."/>
        </authorList>
    </citation>
    <scope>NUCLEOTIDE SEQUENCE [LARGE SCALE GENOMIC DNA]</scope>
    <source>
        <strain evidence="2">NBRC 112888</strain>
    </source>
</reference>
<keyword evidence="1" id="KW-1133">Transmembrane helix</keyword>
<sequence>MSGATPETADDRFSDDHPATSGLYHVFVAFGFAGAEVGIALGLPLLAAIGLTMFGWSVAGMLGETGLLEATNRAQHVGAAGGVYGLAAAGLVALARPAGITLPQRELAFAAAAGALIAFAGYDAVRPDGR</sequence>
<gene>
    <name evidence="2" type="ORF">ACFQFD_00155</name>
    <name evidence="3" type="ORF">ACFQFD_01955</name>
</gene>
<evidence type="ECO:0000256" key="1">
    <source>
        <dbReference type="SAM" id="Phobius"/>
    </source>
</evidence>
<feature type="transmembrane region" description="Helical" evidence="1">
    <location>
        <begin position="23"/>
        <end position="56"/>
    </location>
</feature>